<dbReference type="InterPro" id="IPR023214">
    <property type="entry name" value="HAD_sf"/>
</dbReference>
<feature type="region of interest" description="Disordered" evidence="1">
    <location>
        <begin position="35"/>
        <end position="125"/>
    </location>
</feature>
<dbReference type="NCBIfam" id="TIGR01664">
    <property type="entry name" value="DNA-3'-Pase"/>
    <property type="match status" value="1"/>
</dbReference>
<name>Q54U78_DICDI</name>
<keyword evidence="3" id="KW-0238">DNA-binding</keyword>
<keyword evidence="4" id="KW-1185">Reference proteome</keyword>
<dbReference type="eggNOG" id="KOG2134">
    <property type="taxonomic scope" value="Eukaryota"/>
</dbReference>
<dbReference type="InterPro" id="IPR036412">
    <property type="entry name" value="HAD-like_sf"/>
</dbReference>
<feature type="compositionally biased region" description="Acidic residues" evidence="1">
    <location>
        <begin position="105"/>
        <end position="122"/>
    </location>
</feature>
<dbReference type="SMR" id="Q54U78"/>
<dbReference type="FunFam" id="3.40.50.1000:FF:000198">
    <property type="entry name" value="Bifunctional polynucleotide phosphatase/kinase"/>
    <property type="match status" value="1"/>
</dbReference>
<evidence type="ECO:0000256" key="1">
    <source>
        <dbReference type="SAM" id="MobiDB-lite"/>
    </source>
</evidence>
<comment type="caution">
    <text evidence="3">The sequence shown here is derived from an EMBL/GenBank/DDBJ whole genome shotgun (WGS) entry which is preliminary data.</text>
</comment>
<dbReference type="Gene3D" id="3.40.50.1000">
    <property type="entry name" value="HAD superfamily/HAD-like"/>
    <property type="match status" value="1"/>
</dbReference>
<dbReference type="STRING" id="44689.Q54U78"/>
<dbReference type="Reactome" id="R-DDI-5649702">
    <property type="pathway name" value="APEX1-Independent Resolution of AP Sites via the Single Nucleotide Replacement Pathway"/>
</dbReference>
<dbReference type="InterPro" id="IPR006549">
    <property type="entry name" value="HAD-SF_hydro_IIIA"/>
</dbReference>
<dbReference type="GO" id="GO:0003677">
    <property type="term" value="F:DNA binding"/>
    <property type="evidence" value="ECO:0007669"/>
    <property type="project" value="UniProtKB-KW"/>
</dbReference>
<dbReference type="NCBIfam" id="TIGR01662">
    <property type="entry name" value="HAD-SF-IIIA"/>
    <property type="match status" value="1"/>
</dbReference>
<dbReference type="EMBL" id="AAFI02000040">
    <property type="protein sequence ID" value="EAL66911.1"/>
    <property type="molecule type" value="Genomic_DNA"/>
</dbReference>
<dbReference type="PhylomeDB" id="Q54U78"/>
<dbReference type="GeneID" id="8622956"/>
<dbReference type="KEGG" id="ddi:DDB_G0281229"/>
<evidence type="ECO:0000313" key="4">
    <source>
        <dbReference type="Proteomes" id="UP000002195"/>
    </source>
</evidence>
<dbReference type="InterPro" id="IPR036361">
    <property type="entry name" value="SAP_dom_sf"/>
</dbReference>
<dbReference type="InParanoid" id="Q54U78"/>
<dbReference type="OMA" id="HCRHNER"/>
<feature type="compositionally biased region" description="Low complexity" evidence="1">
    <location>
        <begin position="43"/>
        <end position="58"/>
    </location>
</feature>
<dbReference type="GO" id="GO:0006281">
    <property type="term" value="P:DNA repair"/>
    <property type="evidence" value="ECO:0000250"/>
    <property type="project" value="dictyBase"/>
</dbReference>
<dbReference type="PANTHER" id="PTHR12083:SF9">
    <property type="entry name" value="BIFUNCTIONAL POLYNUCLEOTIDE PHOSPHATASE_KINASE"/>
    <property type="match status" value="1"/>
</dbReference>
<dbReference type="SUPFAM" id="SSF56784">
    <property type="entry name" value="HAD-like"/>
    <property type="match status" value="1"/>
</dbReference>
<feature type="compositionally biased region" description="Acidic residues" evidence="1">
    <location>
        <begin position="67"/>
        <end position="78"/>
    </location>
</feature>
<protein>
    <submittedName>
        <fullName evidence="3">SAP DNA-binding domain-containing protein</fullName>
    </submittedName>
</protein>
<dbReference type="Gene3D" id="3.40.50.300">
    <property type="entry name" value="P-loop containing nucleotide triphosphate hydrolases"/>
    <property type="match status" value="1"/>
</dbReference>
<sequence length="544" mass="60903">MATDYSNMSYSQLQGLAKSNGIKANGKKDELIERLEKYDSESKTTTTTTTTTTTSSTTSKRKKRDESEPEEDSEDEEIEKPVAPVKRAPSKKSAAINNKKRRAEEEEEKEEEGEEKEDDDNDDHIILPQATVTTTTTSSTSNGAQIKKVGPFDKCEDDIGKWIRDESVSYYLGEVLSRSKIASFDMDSTMIKNKSGKVHAINKDDWLWWDECVPKNLKQLYNDGYQVVIFTNQGGIGHGSKFCRTKFNDITKKIEILEKELGFPLIAFIACADDANRKPNRKMWDMMYECTDGKVVINESESFYCGDAAGRPDGWKAGVKKDFSNSDLGFAMTVGIRFETPETHFLGESHFVLAGGDDIVNSLIPSAPTSGKSFESDSIVTKDFEMVISVGYPAAGKSTFARKYFGPAGYAIINQDTLKDKAQCLKAANAALAQGKSVIIDNTNPTKDVRAEYLALAKKYNAKARCLNFTTSFDLAMHLNYYRERKDGVKHIPSIGYFTFRKKYQEPNTSEGFVSVHQINFILDLDDKNKSMYFIPNPKAKAKK</sequence>
<dbReference type="SUPFAM" id="SSF52540">
    <property type="entry name" value="P-loop containing nucleoside triphosphate hydrolases"/>
    <property type="match status" value="1"/>
</dbReference>
<dbReference type="InterPro" id="IPR013954">
    <property type="entry name" value="PNK3P"/>
</dbReference>
<organism evidence="3 4">
    <name type="scientific">Dictyostelium discoideum</name>
    <name type="common">Social amoeba</name>
    <dbReference type="NCBI Taxonomy" id="44689"/>
    <lineage>
        <taxon>Eukaryota</taxon>
        <taxon>Amoebozoa</taxon>
        <taxon>Evosea</taxon>
        <taxon>Eumycetozoa</taxon>
        <taxon>Dictyostelia</taxon>
        <taxon>Dictyosteliales</taxon>
        <taxon>Dictyosteliaceae</taxon>
        <taxon>Dictyostelium</taxon>
    </lineage>
</organism>
<dbReference type="PaxDb" id="44689-DDB0220676"/>
<dbReference type="VEuPathDB" id="AmoebaDB:DDB_G0281229"/>
<proteinExistence type="predicted"/>
<dbReference type="Pfam" id="PF02037">
    <property type="entry name" value="SAP"/>
    <property type="match status" value="1"/>
</dbReference>
<dbReference type="GO" id="GO:0046404">
    <property type="term" value="F:ATP-dependent polydeoxyribonucleotide 5'-hydroxyl-kinase activity"/>
    <property type="evidence" value="ECO:0000318"/>
    <property type="project" value="GO_Central"/>
</dbReference>
<reference evidence="3 4" key="1">
    <citation type="journal article" date="2005" name="Nature">
        <title>The genome of the social amoeba Dictyostelium discoideum.</title>
        <authorList>
            <consortium name="The Dictyostelium discoideum Sequencing Consortium"/>
            <person name="Eichinger L."/>
            <person name="Pachebat J.A."/>
            <person name="Glockner G."/>
            <person name="Rajandream M.A."/>
            <person name="Sucgang R."/>
            <person name="Berriman M."/>
            <person name="Song J."/>
            <person name="Olsen R."/>
            <person name="Szafranski K."/>
            <person name="Xu Q."/>
            <person name="Tunggal B."/>
            <person name="Kummerfeld S."/>
            <person name="Madera M."/>
            <person name="Konfortov B.A."/>
            <person name="Rivero F."/>
            <person name="Bankier A.T."/>
            <person name="Lehmann R."/>
            <person name="Hamlin N."/>
            <person name="Davies R."/>
            <person name="Gaudet P."/>
            <person name="Fey P."/>
            <person name="Pilcher K."/>
            <person name="Chen G."/>
            <person name="Saunders D."/>
            <person name="Sodergren E."/>
            <person name="Davis P."/>
            <person name="Kerhornou A."/>
            <person name="Nie X."/>
            <person name="Hall N."/>
            <person name="Anjard C."/>
            <person name="Hemphill L."/>
            <person name="Bason N."/>
            <person name="Farbrother P."/>
            <person name="Desany B."/>
            <person name="Just E."/>
            <person name="Morio T."/>
            <person name="Rost R."/>
            <person name="Churcher C."/>
            <person name="Cooper J."/>
            <person name="Haydock S."/>
            <person name="van Driessche N."/>
            <person name="Cronin A."/>
            <person name="Goodhead I."/>
            <person name="Muzny D."/>
            <person name="Mourier T."/>
            <person name="Pain A."/>
            <person name="Lu M."/>
            <person name="Harper D."/>
            <person name="Lindsay R."/>
            <person name="Hauser H."/>
            <person name="James K."/>
            <person name="Quiles M."/>
            <person name="Madan Babu M."/>
            <person name="Saito T."/>
            <person name="Buchrieser C."/>
            <person name="Wardroper A."/>
            <person name="Felder M."/>
            <person name="Thangavelu M."/>
            <person name="Johnson D."/>
            <person name="Knights A."/>
            <person name="Loulseged H."/>
            <person name="Mungall K."/>
            <person name="Oliver K."/>
            <person name="Price C."/>
            <person name="Quail M.A."/>
            <person name="Urushihara H."/>
            <person name="Hernandez J."/>
            <person name="Rabbinowitsch E."/>
            <person name="Steffen D."/>
            <person name="Sanders M."/>
            <person name="Ma J."/>
            <person name="Kohara Y."/>
            <person name="Sharp S."/>
            <person name="Simmonds M."/>
            <person name="Spiegler S."/>
            <person name="Tivey A."/>
            <person name="Sugano S."/>
            <person name="White B."/>
            <person name="Walker D."/>
            <person name="Woodward J."/>
            <person name="Winckler T."/>
            <person name="Tanaka Y."/>
            <person name="Shaulsky G."/>
            <person name="Schleicher M."/>
            <person name="Weinstock G."/>
            <person name="Rosenthal A."/>
            <person name="Cox E.C."/>
            <person name="Chisholm R.L."/>
            <person name="Gibbs R."/>
            <person name="Loomis W.F."/>
            <person name="Platzer M."/>
            <person name="Kay R.R."/>
            <person name="Williams J."/>
            <person name="Dear P.H."/>
            <person name="Noegel A.A."/>
            <person name="Barrell B."/>
            <person name="Kuspa A."/>
        </authorList>
    </citation>
    <scope>NUCLEOTIDE SEQUENCE [LARGE SCALE GENOMIC DNA]</scope>
    <source>
        <strain evidence="3 4">AX4</strain>
    </source>
</reference>
<evidence type="ECO:0000259" key="2">
    <source>
        <dbReference type="PROSITE" id="PS50800"/>
    </source>
</evidence>
<dbReference type="RefSeq" id="XP_640898.1">
    <property type="nucleotide sequence ID" value="XM_635806.1"/>
</dbReference>
<dbReference type="GO" id="GO:0046403">
    <property type="term" value="F:polynucleotide 3'-phosphatase activity"/>
    <property type="evidence" value="ECO:0000250"/>
    <property type="project" value="dictyBase"/>
</dbReference>
<dbReference type="Proteomes" id="UP000002195">
    <property type="component" value="Unassembled WGS sequence"/>
</dbReference>
<dbReference type="Pfam" id="PF08645">
    <property type="entry name" value="PNK3P"/>
    <property type="match status" value="1"/>
</dbReference>
<dbReference type="dictyBase" id="DDB_G0281229">
    <property type="gene designation" value="pnkp"/>
</dbReference>
<dbReference type="InterPro" id="IPR027417">
    <property type="entry name" value="P-loop_NTPase"/>
</dbReference>
<dbReference type="FunFam" id="3.40.50.300:FF:000737">
    <property type="entry name" value="Bifunctional polynucleotide phosphatase/kinase"/>
    <property type="match status" value="1"/>
</dbReference>
<accession>Q54U78</accession>
<dbReference type="GO" id="GO:0006302">
    <property type="term" value="P:double-strand break repair"/>
    <property type="evidence" value="ECO:0000250"/>
    <property type="project" value="dictyBase"/>
</dbReference>
<dbReference type="HOGENOM" id="CLU_014938_3_1_1"/>
<dbReference type="PANTHER" id="PTHR12083">
    <property type="entry name" value="BIFUNCTIONAL POLYNUCLEOTIDE PHOSPHATASE/KINASE"/>
    <property type="match status" value="1"/>
</dbReference>
<dbReference type="SMART" id="SM00513">
    <property type="entry name" value="SAP"/>
    <property type="match status" value="1"/>
</dbReference>
<dbReference type="SUPFAM" id="SSF68906">
    <property type="entry name" value="SAP domain"/>
    <property type="match status" value="1"/>
</dbReference>
<dbReference type="InterPro" id="IPR003034">
    <property type="entry name" value="SAP_dom"/>
</dbReference>
<feature type="domain" description="SAP" evidence="2">
    <location>
        <begin position="5"/>
        <end position="39"/>
    </location>
</feature>
<dbReference type="GO" id="GO:0005634">
    <property type="term" value="C:nucleus"/>
    <property type="evidence" value="ECO:0000250"/>
    <property type="project" value="dictyBase"/>
</dbReference>
<dbReference type="Pfam" id="PF13671">
    <property type="entry name" value="AAA_33"/>
    <property type="match status" value="1"/>
</dbReference>
<dbReference type="Gene3D" id="1.10.720.30">
    <property type="entry name" value="SAP domain"/>
    <property type="match status" value="1"/>
</dbReference>
<dbReference type="PROSITE" id="PS50800">
    <property type="entry name" value="SAP"/>
    <property type="match status" value="1"/>
</dbReference>
<gene>
    <name evidence="3" type="primary">PNKP</name>
    <name evidence="3" type="ORF">DDB_G0281229</name>
</gene>
<dbReference type="InterPro" id="IPR006551">
    <property type="entry name" value="Polynucleotide_phosphatase"/>
</dbReference>
<dbReference type="FunCoup" id="Q54U78">
    <property type="interactions" value="448"/>
</dbReference>
<dbReference type="GO" id="GO:0006979">
    <property type="term" value="P:response to oxidative stress"/>
    <property type="evidence" value="ECO:0000250"/>
    <property type="project" value="dictyBase"/>
</dbReference>
<dbReference type="AlphaFoldDB" id="Q54U78"/>
<evidence type="ECO:0000313" key="3">
    <source>
        <dbReference type="EMBL" id="EAL66911.1"/>
    </source>
</evidence>